<organism evidence="4 5">
    <name type="scientific">Orchesella dallaii</name>
    <dbReference type="NCBI Taxonomy" id="48710"/>
    <lineage>
        <taxon>Eukaryota</taxon>
        <taxon>Metazoa</taxon>
        <taxon>Ecdysozoa</taxon>
        <taxon>Arthropoda</taxon>
        <taxon>Hexapoda</taxon>
        <taxon>Collembola</taxon>
        <taxon>Entomobryomorpha</taxon>
        <taxon>Entomobryoidea</taxon>
        <taxon>Orchesellidae</taxon>
        <taxon>Orchesellinae</taxon>
        <taxon>Orchesella</taxon>
    </lineage>
</organism>
<dbReference type="Proteomes" id="UP001642540">
    <property type="component" value="Unassembled WGS sequence"/>
</dbReference>
<gene>
    <name evidence="4" type="ORF">ODALV1_LOCUS27274</name>
</gene>
<feature type="compositionally biased region" description="Basic and acidic residues" evidence="1">
    <location>
        <begin position="144"/>
        <end position="154"/>
    </location>
</feature>
<keyword evidence="2" id="KW-0812">Transmembrane</keyword>
<dbReference type="EMBL" id="CAXLJM020000122">
    <property type="protein sequence ID" value="CAL8138228.1"/>
    <property type="molecule type" value="Genomic_DNA"/>
</dbReference>
<dbReference type="InterPro" id="IPR014847">
    <property type="entry name" value="FA"/>
</dbReference>
<feature type="domain" description="FERM adjacent" evidence="3">
    <location>
        <begin position="33"/>
        <end position="77"/>
    </location>
</feature>
<proteinExistence type="predicted"/>
<evidence type="ECO:0000259" key="3">
    <source>
        <dbReference type="SMART" id="SM01195"/>
    </source>
</evidence>
<evidence type="ECO:0000256" key="2">
    <source>
        <dbReference type="SAM" id="Phobius"/>
    </source>
</evidence>
<feature type="region of interest" description="Disordered" evidence="1">
    <location>
        <begin position="274"/>
        <end position="301"/>
    </location>
</feature>
<feature type="region of interest" description="Disordered" evidence="1">
    <location>
        <begin position="74"/>
        <end position="106"/>
    </location>
</feature>
<feature type="transmembrane region" description="Helical" evidence="2">
    <location>
        <begin position="409"/>
        <end position="434"/>
    </location>
</feature>
<dbReference type="SMART" id="SM01195">
    <property type="entry name" value="FA"/>
    <property type="match status" value="1"/>
</dbReference>
<feature type="compositionally biased region" description="Low complexity" evidence="1">
    <location>
        <begin position="220"/>
        <end position="238"/>
    </location>
</feature>
<feature type="compositionally biased region" description="Acidic residues" evidence="1">
    <location>
        <begin position="283"/>
        <end position="297"/>
    </location>
</feature>
<name>A0ABP1RXF6_9HEXA</name>
<evidence type="ECO:0000313" key="5">
    <source>
        <dbReference type="Proteomes" id="UP001642540"/>
    </source>
</evidence>
<feature type="region of interest" description="Disordered" evidence="1">
    <location>
        <begin position="144"/>
        <end position="166"/>
    </location>
</feature>
<sequence>MGAVCNALRKALKRIRFSECGCAGDIPSSVRGGGIFGTRFRYSGRVQREILEDPGPLRASDSVISRTPLTRSLQRNKTRSLPHTPLQIGYGSLPRSNHSAPPHESARLEGAMGTLGSSTSLPLSTLSSPYCPEHTLPLLETLREDSPRVEEKGPDGSGSEPVSRNLSNILEKALDERVEKEFLSTQEETLTSIPEDPEPEAEIIDDQASKIEAQLSATYSATSTTTSSASTAPTATSTNVETKQLSKDNLIANPNKPSGKLAVGNGSAIFHKQLNTKPSSTSDDADDISDDDIDGDDDKYKYDENMFDGKVEVDGNDNLREPLTIKDEIPPLAQALEKKAGPSIESNNNSAFVPVYNTTDASEGVRLSTDDKLLRDSKIDQVASISSVSSSASSYGKRSQAPQGALLSVWKVFVVCFICVLIALLFVAILAIEIDIDICRKMRRIPEVEIFQTEVYEPLKRFISNKIFSTSVSGSGRQVV</sequence>
<evidence type="ECO:0000313" key="4">
    <source>
        <dbReference type="EMBL" id="CAL8138228.1"/>
    </source>
</evidence>
<accession>A0ABP1RXF6</accession>
<keyword evidence="5" id="KW-1185">Reference proteome</keyword>
<feature type="region of interest" description="Disordered" evidence="1">
    <location>
        <begin position="220"/>
        <end position="256"/>
    </location>
</feature>
<evidence type="ECO:0000256" key="1">
    <source>
        <dbReference type="SAM" id="MobiDB-lite"/>
    </source>
</evidence>
<protein>
    <recommendedName>
        <fullName evidence="3">FERM adjacent domain-containing protein</fullName>
    </recommendedName>
</protein>
<keyword evidence="2" id="KW-0472">Membrane</keyword>
<comment type="caution">
    <text evidence="4">The sequence shown here is derived from an EMBL/GenBank/DDBJ whole genome shotgun (WGS) entry which is preliminary data.</text>
</comment>
<keyword evidence="2" id="KW-1133">Transmembrane helix</keyword>
<reference evidence="4 5" key="1">
    <citation type="submission" date="2024-08" db="EMBL/GenBank/DDBJ databases">
        <authorList>
            <person name="Cucini C."/>
            <person name="Frati F."/>
        </authorList>
    </citation>
    <scope>NUCLEOTIDE SEQUENCE [LARGE SCALE GENOMIC DNA]</scope>
</reference>